<dbReference type="EMBL" id="KN837113">
    <property type="protein sequence ID" value="KIJ45185.1"/>
    <property type="molecule type" value="Genomic_DNA"/>
</dbReference>
<name>A0A0C9W132_SPHS4</name>
<accession>A0A0C9W132</accession>
<dbReference type="Proteomes" id="UP000054279">
    <property type="component" value="Unassembled WGS sequence"/>
</dbReference>
<dbReference type="HOGENOM" id="CLU_2456217_0_0_1"/>
<keyword evidence="2" id="KW-1185">Reference proteome</keyword>
<dbReference type="AlphaFoldDB" id="A0A0C9W132"/>
<reference evidence="1 2" key="1">
    <citation type="submission" date="2014-06" db="EMBL/GenBank/DDBJ databases">
        <title>Evolutionary Origins and Diversification of the Mycorrhizal Mutualists.</title>
        <authorList>
            <consortium name="DOE Joint Genome Institute"/>
            <consortium name="Mycorrhizal Genomics Consortium"/>
            <person name="Kohler A."/>
            <person name="Kuo A."/>
            <person name="Nagy L.G."/>
            <person name="Floudas D."/>
            <person name="Copeland A."/>
            <person name="Barry K.W."/>
            <person name="Cichocki N."/>
            <person name="Veneault-Fourrey C."/>
            <person name="LaButti K."/>
            <person name="Lindquist E.A."/>
            <person name="Lipzen A."/>
            <person name="Lundell T."/>
            <person name="Morin E."/>
            <person name="Murat C."/>
            <person name="Riley R."/>
            <person name="Ohm R."/>
            <person name="Sun H."/>
            <person name="Tunlid A."/>
            <person name="Henrissat B."/>
            <person name="Grigoriev I.V."/>
            <person name="Hibbett D.S."/>
            <person name="Martin F."/>
        </authorList>
    </citation>
    <scope>NUCLEOTIDE SEQUENCE [LARGE SCALE GENOMIC DNA]</scope>
    <source>
        <strain evidence="1 2">SS14</strain>
    </source>
</reference>
<gene>
    <name evidence="1" type="ORF">M422DRAFT_30033</name>
</gene>
<evidence type="ECO:0000313" key="2">
    <source>
        <dbReference type="Proteomes" id="UP000054279"/>
    </source>
</evidence>
<evidence type="ECO:0000313" key="1">
    <source>
        <dbReference type="EMBL" id="KIJ45185.1"/>
    </source>
</evidence>
<protein>
    <submittedName>
        <fullName evidence="1">Uncharacterized protein</fullName>
    </submittedName>
</protein>
<dbReference type="OrthoDB" id="3261714at2759"/>
<proteinExistence type="predicted"/>
<sequence>MERYEAARRRWSECSREEWERGADELIGRVSKVFDFVKDHVKRQVSVYTSLHTQVNDQKKICEGRTQTLDNARIEMVAKTGIVVDADSI</sequence>
<organism evidence="1 2">
    <name type="scientific">Sphaerobolus stellatus (strain SS14)</name>
    <dbReference type="NCBI Taxonomy" id="990650"/>
    <lineage>
        <taxon>Eukaryota</taxon>
        <taxon>Fungi</taxon>
        <taxon>Dikarya</taxon>
        <taxon>Basidiomycota</taxon>
        <taxon>Agaricomycotina</taxon>
        <taxon>Agaricomycetes</taxon>
        <taxon>Phallomycetidae</taxon>
        <taxon>Geastrales</taxon>
        <taxon>Sphaerobolaceae</taxon>
        <taxon>Sphaerobolus</taxon>
    </lineage>
</organism>